<dbReference type="PANTHER" id="PTHR43818">
    <property type="entry name" value="BCDNA.GH03377"/>
    <property type="match status" value="1"/>
</dbReference>
<evidence type="ECO:0000256" key="1">
    <source>
        <dbReference type="ARBA" id="ARBA00023002"/>
    </source>
</evidence>
<dbReference type="InterPro" id="IPR000683">
    <property type="entry name" value="Gfo/Idh/MocA-like_OxRdtase_N"/>
</dbReference>
<dbReference type="GO" id="GO:0016491">
    <property type="term" value="F:oxidoreductase activity"/>
    <property type="evidence" value="ECO:0007669"/>
    <property type="project" value="UniProtKB-KW"/>
</dbReference>
<dbReference type="Gene3D" id="3.40.50.720">
    <property type="entry name" value="NAD(P)-binding Rossmann-like Domain"/>
    <property type="match status" value="1"/>
</dbReference>
<dbReference type="AlphaFoldDB" id="Q981G8"/>
<protein>
    <submittedName>
        <fullName evidence="4">Mlr9380 protein</fullName>
    </submittedName>
</protein>
<dbReference type="RefSeq" id="WP_010915787.1">
    <property type="nucleotide sequence ID" value="NC_002679.1"/>
</dbReference>
<accession>Q981G8</accession>
<geneLocation type="plasmid" evidence="4 5">
    <name>pMLa</name>
</geneLocation>
<reference evidence="4 5" key="1">
    <citation type="journal article" date="2000" name="DNA Res.">
        <title>Complete genome structure of the nitrogen-fixing symbiotic bacterium Mesorhizobium loti.</title>
        <authorList>
            <person name="Kaneko T."/>
            <person name="Nakamura Y."/>
            <person name="Sato S."/>
            <person name="Asamizu E."/>
            <person name="Kato T."/>
            <person name="Sasamoto S."/>
            <person name="Watanabe A."/>
            <person name="Idesawa K."/>
            <person name="Ishikawa A."/>
            <person name="Kawashima K."/>
            <person name="Kimura T."/>
            <person name="Kishida Y."/>
            <person name="Kiyokawa C."/>
            <person name="Kohara M."/>
            <person name="Matsumoto M."/>
            <person name="Matsuno A."/>
            <person name="Mochizuki Y."/>
            <person name="Nakayama S."/>
            <person name="Nakazaki N."/>
            <person name="Shimpo S."/>
            <person name="Sugimoto M."/>
            <person name="Takeuchi C."/>
            <person name="Yamada M."/>
            <person name="Tabata S."/>
        </authorList>
    </citation>
    <scope>NUCLEOTIDE SEQUENCE [LARGE SCALE GENOMIC DNA]</scope>
    <source>
        <strain evidence="5">LMG 29417 / CECT 9101 / MAFF 303099</strain>
        <plasmid evidence="4 5">pMLa</plasmid>
    </source>
</reference>
<dbReference type="Proteomes" id="UP000000552">
    <property type="component" value="Plasmid pMLa"/>
</dbReference>
<dbReference type="HOGENOM" id="CLU_023194_17_0_5"/>
<organism evidence="4 5">
    <name type="scientific">Mesorhizobium japonicum (strain LMG 29417 / CECT 9101 / MAFF 303099)</name>
    <name type="common">Mesorhizobium loti (strain MAFF 303099)</name>
    <dbReference type="NCBI Taxonomy" id="266835"/>
    <lineage>
        <taxon>Bacteria</taxon>
        <taxon>Pseudomonadati</taxon>
        <taxon>Pseudomonadota</taxon>
        <taxon>Alphaproteobacteria</taxon>
        <taxon>Hyphomicrobiales</taxon>
        <taxon>Phyllobacteriaceae</taxon>
        <taxon>Mesorhizobium</taxon>
    </lineage>
</organism>
<evidence type="ECO:0000259" key="3">
    <source>
        <dbReference type="Pfam" id="PF22725"/>
    </source>
</evidence>
<dbReference type="EMBL" id="BA000013">
    <property type="protein sequence ID" value="BAB54987.1"/>
    <property type="molecule type" value="Genomic_DNA"/>
</dbReference>
<dbReference type="SUPFAM" id="SSF51735">
    <property type="entry name" value="NAD(P)-binding Rossmann-fold domains"/>
    <property type="match status" value="1"/>
</dbReference>
<dbReference type="SUPFAM" id="SSF55347">
    <property type="entry name" value="Glyceraldehyde-3-phosphate dehydrogenase-like, C-terminal domain"/>
    <property type="match status" value="1"/>
</dbReference>
<sequence>MSSKHIRLGIVGAGLWAARAHLPAFARIGGVKIVGIADPNTDRARELASRFGIPSVYDNHEDLLAGGVDAVTIAVPVDQHFQIASAALRRGVHVLCEKPLARTVDEAATLKEMAGSAGVVDCMGFMLRFSPAFLQLQELLESGAVGPIHSILYHSHFAQFFDPQTPCHWTMNAERTGGGVSVEYGCHGLDLARSVAGDITELCANARTLVPERPDVGGAMQKVDVDEVCSWLANFSGGAEGLFHVSWSSSLSFGVEFAVFGQKGALGWRKTESWPFCQVLSSIDPTREMQPIEIDRRYTDRVGWAESWRACFMSGLAHQFTAEIAGAPRRSPGFHDGLESQRALKAIGISLAERRWVSLDETSARSRADERKSGIL</sequence>
<dbReference type="Gene3D" id="3.30.360.10">
    <property type="entry name" value="Dihydrodipicolinate Reductase, domain 2"/>
    <property type="match status" value="1"/>
</dbReference>
<dbReference type="InterPro" id="IPR055170">
    <property type="entry name" value="GFO_IDH_MocA-like_dom"/>
</dbReference>
<keyword evidence="4" id="KW-0614">Plasmid</keyword>
<evidence type="ECO:0000313" key="5">
    <source>
        <dbReference type="Proteomes" id="UP000000552"/>
    </source>
</evidence>
<keyword evidence="1" id="KW-0560">Oxidoreductase</keyword>
<feature type="domain" description="Gfo/Idh/MocA-like oxidoreductase N-terminal" evidence="2">
    <location>
        <begin position="6"/>
        <end position="120"/>
    </location>
</feature>
<evidence type="ECO:0000259" key="2">
    <source>
        <dbReference type="Pfam" id="PF01408"/>
    </source>
</evidence>
<dbReference type="PANTHER" id="PTHR43818:SF11">
    <property type="entry name" value="BCDNA.GH03377"/>
    <property type="match status" value="1"/>
</dbReference>
<name>Q981G8_RHILO</name>
<evidence type="ECO:0000313" key="4">
    <source>
        <dbReference type="EMBL" id="BAB54987.1"/>
    </source>
</evidence>
<dbReference type="GO" id="GO:0000166">
    <property type="term" value="F:nucleotide binding"/>
    <property type="evidence" value="ECO:0007669"/>
    <property type="project" value="InterPro"/>
</dbReference>
<dbReference type="InterPro" id="IPR050463">
    <property type="entry name" value="Gfo/Idh/MocA_oxidrdct_glycsds"/>
</dbReference>
<dbReference type="Pfam" id="PF01408">
    <property type="entry name" value="GFO_IDH_MocA"/>
    <property type="match status" value="1"/>
</dbReference>
<gene>
    <name evidence="4" type="ordered locus">mlr9380</name>
</gene>
<dbReference type="KEGG" id="mlo:mlr9380"/>
<dbReference type="Pfam" id="PF22725">
    <property type="entry name" value="GFO_IDH_MocA_C3"/>
    <property type="match status" value="1"/>
</dbReference>
<dbReference type="InterPro" id="IPR036291">
    <property type="entry name" value="NAD(P)-bd_dom_sf"/>
</dbReference>
<feature type="domain" description="GFO/IDH/MocA-like oxidoreductase" evidence="3">
    <location>
        <begin position="133"/>
        <end position="266"/>
    </location>
</feature>
<proteinExistence type="predicted"/>